<keyword evidence="6 7" id="KW-0472">Membrane</keyword>
<evidence type="ECO:0000313" key="10">
    <source>
        <dbReference type="Proteomes" id="UP001223144"/>
    </source>
</evidence>
<evidence type="ECO:0000259" key="8">
    <source>
        <dbReference type="PROSITE" id="PS50156"/>
    </source>
</evidence>
<dbReference type="Gene3D" id="1.20.1640.10">
    <property type="entry name" value="Multidrug efflux transporter AcrB transmembrane domain"/>
    <property type="match status" value="2"/>
</dbReference>
<proteinExistence type="inferred from homology"/>
<organism evidence="9 10">
    <name type="scientific">Streptomyces chengmaiensis</name>
    <dbReference type="NCBI Taxonomy" id="3040919"/>
    <lineage>
        <taxon>Bacteria</taxon>
        <taxon>Bacillati</taxon>
        <taxon>Actinomycetota</taxon>
        <taxon>Actinomycetes</taxon>
        <taxon>Kitasatosporales</taxon>
        <taxon>Streptomycetaceae</taxon>
        <taxon>Streptomyces</taxon>
    </lineage>
</organism>
<evidence type="ECO:0000256" key="1">
    <source>
        <dbReference type="ARBA" id="ARBA00004651"/>
    </source>
</evidence>
<evidence type="ECO:0000256" key="6">
    <source>
        <dbReference type="ARBA" id="ARBA00023136"/>
    </source>
</evidence>
<evidence type="ECO:0000256" key="7">
    <source>
        <dbReference type="SAM" id="Phobius"/>
    </source>
</evidence>
<keyword evidence="10" id="KW-1185">Reference proteome</keyword>
<dbReference type="PROSITE" id="PS51257">
    <property type="entry name" value="PROKAR_LIPOPROTEIN"/>
    <property type="match status" value="1"/>
</dbReference>
<feature type="transmembrane region" description="Helical" evidence="7">
    <location>
        <begin position="530"/>
        <end position="551"/>
    </location>
</feature>
<dbReference type="InterPro" id="IPR004869">
    <property type="entry name" value="MMPL_dom"/>
</dbReference>
<keyword evidence="4 7" id="KW-0812">Transmembrane</keyword>
<reference evidence="9 10" key="1">
    <citation type="submission" date="2023-04" db="EMBL/GenBank/DDBJ databases">
        <title>Streptomyces chengmaiensis sp. nov. isolated from the stem of mangrove plant in Hainan.</title>
        <authorList>
            <person name="Huang X."/>
            <person name="Zhou S."/>
            <person name="Chu X."/>
            <person name="Xie Y."/>
            <person name="Lin Y."/>
        </authorList>
    </citation>
    <scope>NUCLEOTIDE SEQUENCE [LARGE SCALE GENOMIC DNA]</scope>
    <source>
        <strain evidence="9 10">HNM0663</strain>
    </source>
</reference>
<feature type="transmembrane region" description="Helical" evidence="7">
    <location>
        <begin position="357"/>
        <end position="376"/>
    </location>
</feature>
<dbReference type="PROSITE" id="PS50156">
    <property type="entry name" value="SSD"/>
    <property type="match status" value="1"/>
</dbReference>
<keyword evidence="3" id="KW-1003">Cell membrane</keyword>
<feature type="transmembrane region" description="Helical" evidence="7">
    <location>
        <begin position="503"/>
        <end position="523"/>
    </location>
</feature>
<comment type="subcellular location">
    <subcellularLocation>
        <location evidence="1">Cell membrane</location>
        <topology evidence="1">Multi-pass membrane protein</topology>
    </subcellularLocation>
</comment>
<dbReference type="Proteomes" id="UP001223144">
    <property type="component" value="Unassembled WGS sequence"/>
</dbReference>
<name>A0ABT6HID1_9ACTN</name>
<dbReference type="InterPro" id="IPR050545">
    <property type="entry name" value="Mycobact_MmpL"/>
</dbReference>
<feature type="transmembrane region" description="Helical" evidence="7">
    <location>
        <begin position="270"/>
        <end position="289"/>
    </location>
</feature>
<protein>
    <submittedName>
        <fullName evidence="9">MMPL family transporter</fullName>
    </submittedName>
</protein>
<gene>
    <name evidence="9" type="ORF">QCN29_06900</name>
</gene>
<evidence type="ECO:0000313" key="9">
    <source>
        <dbReference type="EMBL" id="MDH2388513.1"/>
    </source>
</evidence>
<evidence type="ECO:0000256" key="2">
    <source>
        <dbReference type="ARBA" id="ARBA00010157"/>
    </source>
</evidence>
<evidence type="ECO:0000256" key="4">
    <source>
        <dbReference type="ARBA" id="ARBA00022692"/>
    </source>
</evidence>
<dbReference type="Pfam" id="PF03176">
    <property type="entry name" value="MMPL"/>
    <property type="match status" value="2"/>
</dbReference>
<dbReference type="EMBL" id="JARWBG010000005">
    <property type="protein sequence ID" value="MDH2388513.1"/>
    <property type="molecule type" value="Genomic_DNA"/>
</dbReference>
<comment type="similarity">
    <text evidence="2">Belongs to the resistance-nodulation-cell division (RND) (TC 2.A.6) family. MmpL subfamily.</text>
</comment>
<keyword evidence="5 7" id="KW-1133">Transmembrane helix</keyword>
<feature type="transmembrane region" description="Helical" evidence="7">
    <location>
        <begin position="571"/>
        <end position="593"/>
    </location>
</feature>
<dbReference type="InterPro" id="IPR000731">
    <property type="entry name" value="SSD"/>
</dbReference>
<dbReference type="PANTHER" id="PTHR33406:SF11">
    <property type="entry name" value="MEMBRANE PROTEIN SCO6666-RELATED"/>
    <property type="match status" value="1"/>
</dbReference>
<dbReference type="SUPFAM" id="SSF82866">
    <property type="entry name" value="Multidrug efflux transporter AcrB transmembrane domain"/>
    <property type="match status" value="2"/>
</dbReference>
<feature type="transmembrane region" description="Helical" evidence="7">
    <location>
        <begin position="221"/>
        <end position="243"/>
    </location>
</feature>
<feature type="transmembrane region" description="Helical" evidence="7">
    <location>
        <begin position="195"/>
        <end position="215"/>
    </location>
</feature>
<feature type="transmembrane region" description="Helical" evidence="7">
    <location>
        <begin position="295"/>
        <end position="325"/>
    </location>
</feature>
<evidence type="ECO:0000256" key="5">
    <source>
        <dbReference type="ARBA" id="ARBA00022989"/>
    </source>
</evidence>
<dbReference type="PANTHER" id="PTHR33406">
    <property type="entry name" value="MEMBRANE PROTEIN MJ1562-RELATED"/>
    <property type="match status" value="1"/>
</dbReference>
<comment type="caution">
    <text evidence="9">The sequence shown here is derived from an EMBL/GenBank/DDBJ whole genome shotgun (WGS) entry which is preliminary data.</text>
</comment>
<feature type="transmembrane region" description="Helical" evidence="7">
    <location>
        <begin position="624"/>
        <end position="647"/>
    </location>
</feature>
<sequence length="696" mass="71733">MTLARARLVALGAVLVVACAAWLIPVSVATFGRDGRVIESSEAVRARHAAERLGAPPVDLVLTVTGDERIGRTAVRAAQIVSAALSRESGVRAVWSGATRDQSALRSRDGAAVLVLVRLSGSVHEREATADRLVERARDVVPAATVEAGGPSWTLERVDSRIEHDLLRAELLAAPVVFVLLLITYGSFVSALMPVLVAGVAVLCTIPLLGGMARLVDISAFAVNAALAIGFGLAVDYTLFLLARYREELADGLTRVEALAVAVRTSGRSVLFSAAAVMVCLAAVTVIPVPLVRALALAGVTVTLLSATVALLLTPACVVLLGPLCERGDPFHRWRSTKLGQGSPFWRRAAQVVTRRWAVAGGVVVVLLGMMAWPFAHARLGIMDHRVMPASSPVASVGERVRAEFVGAPEQVVTVVLSQPTSAARLAGYEHALAAVQGVNGVRVAAGSPGAGTVLAATTTVRVGSSSAAALVEGIRAVPAPGPVMVGGRAAEVEDTLAAARRALPWAVALLSVGLALLLALFTRSVVAPLKALVVAVVSLGASLGALVAVFQDGTARSVLGGFTVTGTLDISLLLFTLAIALALSVDYEVFLLGRIREEYQRSADNPAAVVEGIARTGRLMTSAALAVAFSTSAMVTSSVSVIKMIGAGVALAALVDAVLVRGVLVPAVMAALGPANWWLPSARRRPGLSAPPEAA</sequence>
<feature type="domain" description="SSD" evidence="8">
    <location>
        <begin position="186"/>
        <end position="320"/>
    </location>
</feature>
<dbReference type="RefSeq" id="WP_279926813.1">
    <property type="nucleotide sequence ID" value="NZ_JARWBG010000005.1"/>
</dbReference>
<feature type="transmembrane region" description="Helical" evidence="7">
    <location>
        <begin position="171"/>
        <end position="188"/>
    </location>
</feature>
<accession>A0ABT6HID1</accession>
<evidence type="ECO:0000256" key="3">
    <source>
        <dbReference type="ARBA" id="ARBA00022475"/>
    </source>
</evidence>
<feature type="transmembrane region" description="Helical" evidence="7">
    <location>
        <begin position="659"/>
        <end position="680"/>
    </location>
</feature>